<comment type="caution">
    <text evidence="4">The sequence shown here is derived from an EMBL/GenBank/DDBJ whole genome shotgun (WGS) entry which is preliminary data.</text>
</comment>
<dbReference type="RefSeq" id="WP_344756873.1">
    <property type="nucleotide sequence ID" value="NZ_BAABAE010000003.1"/>
</dbReference>
<dbReference type="EMBL" id="BAABAE010000003">
    <property type="protein sequence ID" value="GAA3747260.1"/>
    <property type="molecule type" value="Genomic_DNA"/>
</dbReference>
<dbReference type="CDD" id="cd03443">
    <property type="entry name" value="PaaI_thioesterase"/>
    <property type="match status" value="1"/>
</dbReference>
<dbReference type="PANTHER" id="PTHR42856:SF1">
    <property type="entry name" value="ACYL-COENZYME A THIOESTERASE PAAI"/>
    <property type="match status" value="1"/>
</dbReference>
<dbReference type="InterPro" id="IPR003736">
    <property type="entry name" value="PAAI_dom"/>
</dbReference>
<dbReference type="NCBIfam" id="TIGR00369">
    <property type="entry name" value="unchar_dom_1"/>
    <property type="match status" value="1"/>
</dbReference>
<sequence>MSDAQSHTAQRHPAQSYARPDTMLRDDRASTDLLGMDVVEMSEGHAVVTMTVRGDMLNGHAIIHGGLVFTLADTAFAMACNAEGSVTVSSGAEIVFFAPAHEGDVLTATAALRSKRGRSGIYDVEVRNADGIVAEFRGHSRTVHADRVRKVENGD</sequence>
<dbReference type="InterPro" id="IPR006683">
    <property type="entry name" value="Thioestr_dom"/>
</dbReference>
<evidence type="ECO:0000259" key="3">
    <source>
        <dbReference type="Pfam" id="PF03061"/>
    </source>
</evidence>
<protein>
    <submittedName>
        <fullName evidence="4">Hydroxyphenylacetyl-CoA thioesterase PaaI</fullName>
    </submittedName>
</protein>
<dbReference type="InterPro" id="IPR052723">
    <property type="entry name" value="Acyl-CoA_thioesterase_PaaI"/>
</dbReference>
<keyword evidence="1" id="KW-0378">Hydrolase</keyword>
<name>A0ABP7FTA5_9MICO</name>
<keyword evidence="5" id="KW-1185">Reference proteome</keyword>
<accession>A0ABP7FTA5</accession>
<evidence type="ECO:0000256" key="2">
    <source>
        <dbReference type="SAM" id="MobiDB-lite"/>
    </source>
</evidence>
<dbReference type="InterPro" id="IPR011973">
    <property type="entry name" value="PaaD"/>
</dbReference>
<organism evidence="4 5">
    <name type="scientific">Leifsonella bigeumensis</name>
    <dbReference type="NCBI Taxonomy" id="433643"/>
    <lineage>
        <taxon>Bacteria</taxon>
        <taxon>Bacillati</taxon>
        <taxon>Actinomycetota</taxon>
        <taxon>Actinomycetes</taxon>
        <taxon>Micrococcales</taxon>
        <taxon>Microbacteriaceae</taxon>
        <taxon>Leifsonella</taxon>
    </lineage>
</organism>
<reference evidence="5" key="1">
    <citation type="journal article" date="2019" name="Int. J. Syst. Evol. Microbiol.">
        <title>The Global Catalogue of Microorganisms (GCM) 10K type strain sequencing project: providing services to taxonomists for standard genome sequencing and annotation.</title>
        <authorList>
            <consortium name="The Broad Institute Genomics Platform"/>
            <consortium name="The Broad Institute Genome Sequencing Center for Infectious Disease"/>
            <person name="Wu L."/>
            <person name="Ma J."/>
        </authorList>
    </citation>
    <scope>NUCLEOTIDE SEQUENCE [LARGE SCALE GENOMIC DNA]</scope>
    <source>
        <strain evidence="5">JCM 16949</strain>
    </source>
</reference>
<dbReference type="SUPFAM" id="SSF54637">
    <property type="entry name" value="Thioesterase/thiol ester dehydrase-isomerase"/>
    <property type="match status" value="1"/>
</dbReference>
<feature type="domain" description="Thioesterase" evidence="3">
    <location>
        <begin position="62"/>
        <end position="133"/>
    </location>
</feature>
<dbReference type="PANTHER" id="PTHR42856">
    <property type="entry name" value="ACYL-COENZYME A THIOESTERASE PAAI"/>
    <property type="match status" value="1"/>
</dbReference>
<dbReference type="Pfam" id="PF03061">
    <property type="entry name" value="4HBT"/>
    <property type="match status" value="1"/>
</dbReference>
<evidence type="ECO:0000313" key="5">
    <source>
        <dbReference type="Proteomes" id="UP001501004"/>
    </source>
</evidence>
<evidence type="ECO:0000256" key="1">
    <source>
        <dbReference type="ARBA" id="ARBA00022801"/>
    </source>
</evidence>
<gene>
    <name evidence="4" type="primary">paaI</name>
    <name evidence="4" type="ORF">GCM10022239_23470</name>
</gene>
<dbReference type="Gene3D" id="3.10.129.10">
    <property type="entry name" value="Hotdog Thioesterase"/>
    <property type="match status" value="1"/>
</dbReference>
<feature type="region of interest" description="Disordered" evidence="2">
    <location>
        <begin position="1"/>
        <end position="23"/>
    </location>
</feature>
<evidence type="ECO:0000313" key="4">
    <source>
        <dbReference type="EMBL" id="GAA3747260.1"/>
    </source>
</evidence>
<dbReference type="Proteomes" id="UP001501004">
    <property type="component" value="Unassembled WGS sequence"/>
</dbReference>
<dbReference type="InterPro" id="IPR029069">
    <property type="entry name" value="HotDog_dom_sf"/>
</dbReference>
<proteinExistence type="predicted"/>
<dbReference type="NCBIfam" id="TIGR02286">
    <property type="entry name" value="PaaD"/>
    <property type="match status" value="1"/>
</dbReference>